<dbReference type="EMBL" id="JAAAHW010009422">
    <property type="protein sequence ID" value="KAF9941238.1"/>
    <property type="molecule type" value="Genomic_DNA"/>
</dbReference>
<dbReference type="OrthoDB" id="2435072at2759"/>
<evidence type="ECO:0000256" key="1">
    <source>
        <dbReference type="SAM" id="MobiDB-lite"/>
    </source>
</evidence>
<feature type="region of interest" description="Disordered" evidence="1">
    <location>
        <begin position="1"/>
        <end position="33"/>
    </location>
</feature>
<feature type="region of interest" description="Disordered" evidence="1">
    <location>
        <begin position="169"/>
        <end position="211"/>
    </location>
</feature>
<proteinExistence type="predicted"/>
<dbReference type="Proteomes" id="UP000749646">
    <property type="component" value="Unassembled WGS sequence"/>
</dbReference>
<accession>A0A9P6INL0</accession>
<evidence type="ECO:0000313" key="2">
    <source>
        <dbReference type="EMBL" id="KAF9941238.1"/>
    </source>
</evidence>
<feature type="compositionally biased region" description="Low complexity" evidence="1">
    <location>
        <begin position="197"/>
        <end position="211"/>
    </location>
</feature>
<reference evidence="2" key="1">
    <citation type="journal article" date="2020" name="Fungal Divers.">
        <title>Resolving the Mortierellaceae phylogeny through synthesis of multi-gene phylogenetics and phylogenomics.</title>
        <authorList>
            <person name="Vandepol N."/>
            <person name="Liber J."/>
            <person name="Desiro A."/>
            <person name="Na H."/>
            <person name="Kennedy M."/>
            <person name="Barry K."/>
            <person name="Grigoriev I.V."/>
            <person name="Miller A.N."/>
            <person name="O'Donnell K."/>
            <person name="Stajich J.E."/>
            <person name="Bonito G."/>
        </authorList>
    </citation>
    <scope>NUCLEOTIDE SEQUENCE</scope>
    <source>
        <strain evidence="2">MES-2147</strain>
    </source>
</reference>
<evidence type="ECO:0000313" key="3">
    <source>
        <dbReference type="Proteomes" id="UP000749646"/>
    </source>
</evidence>
<feature type="compositionally biased region" description="Basic and acidic residues" evidence="1">
    <location>
        <begin position="174"/>
        <end position="196"/>
    </location>
</feature>
<name>A0A9P6INL0_9FUNG</name>
<organism evidence="2 3">
    <name type="scientific">Modicella reniformis</name>
    <dbReference type="NCBI Taxonomy" id="1440133"/>
    <lineage>
        <taxon>Eukaryota</taxon>
        <taxon>Fungi</taxon>
        <taxon>Fungi incertae sedis</taxon>
        <taxon>Mucoromycota</taxon>
        <taxon>Mortierellomycotina</taxon>
        <taxon>Mortierellomycetes</taxon>
        <taxon>Mortierellales</taxon>
        <taxon>Mortierellaceae</taxon>
        <taxon>Modicella</taxon>
    </lineage>
</organism>
<protein>
    <submittedName>
        <fullName evidence="2">Uncharacterized protein</fullName>
    </submittedName>
</protein>
<dbReference type="AlphaFoldDB" id="A0A9P6INL0"/>
<gene>
    <name evidence="2" type="ORF">BGZ65_004386</name>
</gene>
<sequence>MMSPAILKTTLKSKEPEAESAAPSTRSRSYGGVQFNPNNRSRIFRATLFLRDTLRDKAQPDNDNVKFSMARDGSDFRGLAEDLALAQPALRGITGPALHSVYKNLVSVRRQLDAYLSYATAEPWEHTKMSDMALELREIDDDINERQGRKIARKDERIVQEETTDARVIGRAMGVRESKNKQGKKRSSDHFREAPDSRSSPGSRSSPARSLPSATVKTFQLADVAQIDKHVVLGKYRITVAVHVVDIYGVPHWERSKGKENRSSNHIQPGAH</sequence>
<keyword evidence="3" id="KW-1185">Reference proteome</keyword>
<comment type="caution">
    <text evidence="2">The sequence shown here is derived from an EMBL/GenBank/DDBJ whole genome shotgun (WGS) entry which is preliminary data.</text>
</comment>